<reference evidence="1" key="1">
    <citation type="journal article" date="2014" name="Int. J. Syst. Evol. Microbiol.">
        <title>Complete genome of a new Firmicutes species belonging to the dominant human colonic microbiota ('Ruminococcus bicirculans') reveals two chromosomes and a selective capacity to utilize plant glucans.</title>
        <authorList>
            <consortium name="NISC Comparative Sequencing Program"/>
            <person name="Wegmann U."/>
            <person name="Louis P."/>
            <person name="Goesmann A."/>
            <person name="Henrissat B."/>
            <person name="Duncan S.H."/>
            <person name="Flint H.J."/>
        </authorList>
    </citation>
    <scope>NUCLEOTIDE SEQUENCE</scope>
    <source>
        <strain evidence="1">CGMCC 1.15644</strain>
    </source>
</reference>
<comment type="caution">
    <text evidence="2">The sequence shown here is derived from an EMBL/GenBank/DDBJ whole genome shotgun (WGS) entry which is preliminary data.</text>
</comment>
<dbReference type="EMBL" id="SLWO01000002">
    <property type="protein sequence ID" value="TCO29021.1"/>
    <property type="molecule type" value="Genomic_DNA"/>
</dbReference>
<reference evidence="1" key="4">
    <citation type="submission" date="2024-05" db="EMBL/GenBank/DDBJ databases">
        <authorList>
            <person name="Sun Q."/>
            <person name="Zhou Y."/>
        </authorList>
    </citation>
    <scope>NUCLEOTIDE SEQUENCE</scope>
    <source>
        <strain evidence="1">CGMCC 1.15644</strain>
    </source>
</reference>
<dbReference type="Proteomes" id="UP000295684">
    <property type="component" value="Unassembled WGS sequence"/>
</dbReference>
<evidence type="ECO:0000313" key="2">
    <source>
        <dbReference type="EMBL" id="TCO29021.1"/>
    </source>
</evidence>
<evidence type="ECO:0000313" key="1">
    <source>
        <dbReference type="EMBL" id="GGE53510.1"/>
    </source>
</evidence>
<dbReference type="RefSeq" id="WP_165877875.1">
    <property type="nucleotide sequence ID" value="NZ_BMJO01000003.1"/>
</dbReference>
<sequence>MTNWAYWELLINKQPLKAKALFKFMAYLYPNNSDWKEGMAAADKALKLTGKSPNLN</sequence>
<dbReference type="Proteomes" id="UP000622648">
    <property type="component" value="Unassembled WGS sequence"/>
</dbReference>
<dbReference type="EMBL" id="BMJO01000003">
    <property type="protein sequence ID" value="GGE53510.1"/>
    <property type="molecule type" value="Genomic_DNA"/>
</dbReference>
<accession>A0A4R2HIC3</accession>
<evidence type="ECO:0000313" key="3">
    <source>
        <dbReference type="Proteomes" id="UP000295684"/>
    </source>
</evidence>
<reference evidence="4" key="2">
    <citation type="journal article" date="2019" name="Int. J. Syst. Evol. Microbiol.">
        <title>The Global Catalogue of Microorganisms (GCM) 10K type strain sequencing project: providing services to taxonomists for standard genome sequencing and annotation.</title>
        <authorList>
            <consortium name="The Broad Institute Genomics Platform"/>
            <consortium name="The Broad Institute Genome Sequencing Center for Infectious Disease"/>
            <person name="Wu L."/>
            <person name="Ma J."/>
        </authorList>
    </citation>
    <scope>NUCLEOTIDE SEQUENCE [LARGE SCALE GENOMIC DNA]</scope>
    <source>
        <strain evidence="4">CGMCC 1.15644</strain>
    </source>
</reference>
<organism evidence="2 3">
    <name type="scientific">Pedobacter psychrotolerans</name>
    <dbReference type="NCBI Taxonomy" id="1843235"/>
    <lineage>
        <taxon>Bacteria</taxon>
        <taxon>Pseudomonadati</taxon>
        <taxon>Bacteroidota</taxon>
        <taxon>Sphingobacteriia</taxon>
        <taxon>Sphingobacteriales</taxon>
        <taxon>Sphingobacteriaceae</taxon>
        <taxon>Pedobacter</taxon>
    </lineage>
</organism>
<dbReference type="AlphaFoldDB" id="A0A4R2HIC3"/>
<name>A0A4R2HIC3_9SPHI</name>
<protein>
    <recommendedName>
        <fullName evidence="5">Tetratricopeptide repeat protein</fullName>
    </recommendedName>
</protein>
<evidence type="ECO:0000313" key="4">
    <source>
        <dbReference type="Proteomes" id="UP000622648"/>
    </source>
</evidence>
<gene>
    <name evidence="2" type="ORF">EV200_102440</name>
    <name evidence="1" type="ORF">GCM10011413_19870</name>
</gene>
<proteinExistence type="predicted"/>
<evidence type="ECO:0008006" key="5">
    <source>
        <dbReference type="Google" id="ProtNLM"/>
    </source>
</evidence>
<reference evidence="2 3" key="3">
    <citation type="submission" date="2019-03" db="EMBL/GenBank/DDBJ databases">
        <title>Genomic Encyclopedia of Type Strains, Phase IV (KMG-IV): sequencing the most valuable type-strain genomes for metagenomic binning, comparative biology and taxonomic classification.</title>
        <authorList>
            <person name="Goeker M."/>
        </authorList>
    </citation>
    <scope>NUCLEOTIDE SEQUENCE [LARGE SCALE GENOMIC DNA]</scope>
    <source>
        <strain evidence="2 3">DSM 103236</strain>
    </source>
</reference>
<keyword evidence="4" id="KW-1185">Reference proteome</keyword>